<organism evidence="4 5">
    <name type="scientific">Phytohabitans aurantiacus</name>
    <dbReference type="NCBI Taxonomy" id="3016789"/>
    <lineage>
        <taxon>Bacteria</taxon>
        <taxon>Bacillati</taxon>
        <taxon>Actinomycetota</taxon>
        <taxon>Actinomycetes</taxon>
        <taxon>Micromonosporales</taxon>
        <taxon>Micromonosporaceae</taxon>
    </lineage>
</organism>
<accession>A0ABQ5QRU9</accession>
<dbReference type="InterPro" id="IPR055170">
    <property type="entry name" value="GFO_IDH_MocA-like_dom"/>
</dbReference>
<dbReference type="Pfam" id="PF01408">
    <property type="entry name" value="GFO_IDH_MocA"/>
    <property type="match status" value="1"/>
</dbReference>
<dbReference type="PANTHER" id="PTHR43818:SF11">
    <property type="entry name" value="BCDNA.GH03377"/>
    <property type="match status" value="1"/>
</dbReference>
<dbReference type="SUPFAM" id="SSF55347">
    <property type="entry name" value="Glyceraldehyde-3-phosphate dehydrogenase-like, C-terminal domain"/>
    <property type="match status" value="1"/>
</dbReference>
<keyword evidence="1" id="KW-0560">Oxidoreductase</keyword>
<dbReference type="InterPro" id="IPR000683">
    <property type="entry name" value="Gfo/Idh/MocA-like_OxRdtase_N"/>
</dbReference>
<reference evidence="4" key="1">
    <citation type="submission" date="2022-12" db="EMBL/GenBank/DDBJ databases">
        <title>New Phytohabitans aurantiacus sp. RD004123 nov., an actinomycete isolated from soil.</title>
        <authorList>
            <person name="Triningsih D.W."/>
            <person name="Harunari E."/>
            <person name="Igarashi Y."/>
        </authorList>
    </citation>
    <scope>NUCLEOTIDE SEQUENCE</scope>
    <source>
        <strain evidence="4">RD004123</strain>
    </source>
</reference>
<keyword evidence="5" id="KW-1185">Reference proteome</keyword>
<proteinExistence type="predicted"/>
<evidence type="ECO:0000259" key="3">
    <source>
        <dbReference type="Pfam" id="PF22725"/>
    </source>
</evidence>
<evidence type="ECO:0000313" key="4">
    <source>
        <dbReference type="EMBL" id="GLH97318.1"/>
    </source>
</evidence>
<comment type="caution">
    <text evidence="4">The sequence shown here is derived from an EMBL/GenBank/DDBJ whole genome shotgun (WGS) entry which is preliminary data.</text>
</comment>
<dbReference type="EMBL" id="BSDI01000010">
    <property type="protein sequence ID" value="GLH97318.1"/>
    <property type="molecule type" value="Genomic_DNA"/>
</dbReference>
<dbReference type="Pfam" id="PF22725">
    <property type="entry name" value="GFO_IDH_MocA_C3"/>
    <property type="match status" value="1"/>
</dbReference>
<dbReference type="PANTHER" id="PTHR43818">
    <property type="entry name" value="BCDNA.GH03377"/>
    <property type="match status" value="1"/>
</dbReference>
<evidence type="ECO:0000256" key="1">
    <source>
        <dbReference type="ARBA" id="ARBA00023002"/>
    </source>
</evidence>
<dbReference type="Proteomes" id="UP001144280">
    <property type="component" value="Unassembled WGS sequence"/>
</dbReference>
<dbReference type="RefSeq" id="WP_281895087.1">
    <property type="nucleotide sequence ID" value="NZ_BSDI01000010.1"/>
</dbReference>
<gene>
    <name evidence="4" type="ORF">Pa4123_25930</name>
</gene>
<name>A0ABQ5QRU9_9ACTN</name>
<dbReference type="InterPro" id="IPR050463">
    <property type="entry name" value="Gfo/Idh/MocA_oxidrdct_glycsds"/>
</dbReference>
<feature type="domain" description="GFO/IDH/MocA-like oxidoreductase" evidence="3">
    <location>
        <begin position="139"/>
        <end position="261"/>
    </location>
</feature>
<dbReference type="InterPro" id="IPR036291">
    <property type="entry name" value="NAD(P)-bd_dom_sf"/>
</dbReference>
<dbReference type="Gene3D" id="3.30.360.10">
    <property type="entry name" value="Dihydrodipicolinate Reductase, domain 2"/>
    <property type="match status" value="1"/>
</dbReference>
<feature type="domain" description="Gfo/Idh/MocA-like oxidoreductase N-terminal" evidence="2">
    <location>
        <begin position="5"/>
        <end position="126"/>
    </location>
</feature>
<sequence>MSEPRVALVGASGHGLWHRRQIAPMQEAGRVRLAGLVDVRPIEAAPDAPVPEGTELFTDHREMLRAVRPDVVVICTPPQTHLPIATDALRAGADVLLEKPPVLSLDEHRALSDVVDETGRALQVGFQALGSAALAELMGAIADGRLGVVTGVAAVASWHRADSYYQRSPWAGKRTVDGHPSLDGALANPLAHAWMQCLAIAGLAPSTVELERYRCRDIEVDDTACLRITLESGLPILVAVTLCGEEKIEGEVIVYGTGGTAVLEYPTDRLRLPGDSEFREVPGRTSLLENLLAHREKGEPLIAPLARTKPFTAVLDVLHAAPQPTRLTDDLLSESGVAPERFLTIKGINAVLRQATERLALFSELAVPWAEQPLRVALNEEVTGA</sequence>
<dbReference type="Gene3D" id="3.40.50.720">
    <property type="entry name" value="NAD(P)-binding Rossmann-like Domain"/>
    <property type="match status" value="1"/>
</dbReference>
<evidence type="ECO:0000313" key="5">
    <source>
        <dbReference type="Proteomes" id="UP001144280"/>
    </source>
</evidence>
<protein>
    <submittedName>
        <fullName evidence="4">Oxidoreductase</fullName>
    </submittedName>
</protein>
<dbReference type="SUPFAM" id="SSF51735">
    <property type="entry name" value="NAD(P)-binding Rossmann-fold domains"/>
    <property type="match status" value="1"/>
</dbReference>
<evidence type="ECO:0000259" key="2">
    <source>
        <dbReference type="Pfam" id="PF01408"/>
    </source>
</evidence>